<protein>
    <recommendedName>
        <fullName evidence="4">LSDAT prokaryote domain-containing protein</fullName>
    </recommendedName>
</protein>
<dbReference type="EMBL" id="CAADFQ010000103">
    <property type="protein sequence ID" value="VFK35175.1"/>
    <property type="molecule type" value="Genomic_DNA"/>
</dbReference>
<dbReference type="EMBL" id="CAADGH010000100">
    <property type="protein sequence ID" value="VFK77108.1"/>
    <property type="molecule type" value="Genomic_DNA"/>
</dbReference>
<evidence type="ECO:0000313" key="3">
    <source>
        <dbReference type="EMBL" id="VFK77108.1"/>
    </source>
</evidence>
<evidence type="ECO:0000313" key="1">
    <source>
        <dbReference type="EMBL" id="VFK30131.1"/>
    </source>
</evidence>
<evidence type="ECO:0000313" key="2">
    <source>
        <dbReference type="EMBL" id="VFK35175.1"/>
    </source>
</evidence>
<gene>
    <name evidence="1" type="ORF">BECKMB1821G_GA0114241_105918</name>
    <name evidence="3" type="ORF">BECKMB1821H_GA0114242_11007</name>
    <name evidence="2" type="ORF">BECKMB1821I_GA0114274_11037</name>
</gene>
<dbReference type="AlphaFoldDB" id="A0A450Y0X2"/>
<dbReference type="EMBL" id="CAADFO010000059">
    <property type="protein sequence ID" value="VFK30131.1"/>
    <property type="molecule type" value="Genomic_DNA"/>
</dbReference>
<accession>A0A450Y0X2</accession>
<reference evidence="2" key="1">
    <citation type="submission" date="2019-02" db="EMBL/GenBank/DDBJ databases">
        <authorList>
            <person name="Gruber-Vodicka R. H."/>
            <person name="Seah K. B. B."/>
        </authorList>
    </citation>
    <scope>NUCLEOTIDE SEQUENCE</scope>
    <source>
        <strain evidence="1">BECK_BZ197</strain>
        <strain evidence="3">BECK_BZ198</strain>
        <strain evidence="2">BECK_BZ199</strain>
    </source>
</reference>
<name>A0A450Y0X2_9GAMM</name>
<evidence type="ECO:0008006" key="4">
    <source>
        <dbReference type="Google" id="ProtNLM"/>
    </source>
</evidence>
<organism evidence="2">
    <name type="scientific">Candidatus Kentrum sp. MB</name>
    <dbReference type="NCBI Taxonomy" id="2138164"/>
    <lineage>
        <taxon>Bacteria</taxon>
        <taxon>Pseudomonadati</taxon>
        <taxon>Pseudomonadota</taxon>
        <taxon>Gammaproteobacteria</taxon>
        <taxon>Candidatus Kentrum</taxon>
    </lineage>
</organism>
<sequence>MINFVDAALILNGRMGTLSEFCISVEEGLPLSIITGTGGISDELTNIITIANKEFPSEISSGPSYKEQIDFLIEHTTSEHRYQIFRRQNDASP</sequence>
<proteinExistence type="predicted"/>